<dbReference type="EMBL" id="JAZHOG010000009">
    <property type="protein sequence ID" value="MEJ8568641.1"/>
    <property type="molecule type" value="Genomic_DNA"/>
</dbReference>
<accession>A0AAW9RM88</accession>
<keyword evidence="2" id="KW-0802">TPR repeat</keyword>
<organism evidence="5 6">
    <name type="scientific">Elongatibacter sediminis</name>
    <dbReference type="NCBI Taxonomy" id="3119006"/>
    <lineage>
        <taxon>Bacteria</taxon>
        <taxon>Pseudomonadati</taxon>
        <taxon>Pseudomonadota</taxon>
        <taxon>Gammaproteobacteria</taxon>
        <taxon>Chromatiales</taxon>
        <taxon>Wenzhouxiangellaceae</taxon>
        <taxon>Elongatibacter</taxon>
    </lineage>
</organism>
<keyword evidence="1" id="KW-0677">Repeat</keyword>
<keyword evidence="4" id="KW-0472">Membrane</keyword>
<evidence type="ECO:0000256" key="4">
    <source>
        <dbReference type="SAM" id="Phobius"/>
    </source>
</evidence>
<dbReference type="AlphaFoldDB" id="A0AAW9RM88"/>
<dbReference type="Gene3D" id="3.40.50.10070">
    <property type="entry name" value="TolB, N-terminal domain"/>
    <property type="match status" value="1"/>
</dbReference>
<name>A0AAW9RM88_9GAMM</name>
<dbReference type="Pfam" id="PF14559">
    <property type="entry name" value="TPR_19"/>
    <property type="match status" value="1"/>
</dbReference>
<evidence type="ECO:0000256" key="1">
    <source>
        <dbReference type="ARBA" id="ARBA00022737"/>
    </source>
</evidence>
<dbReference type="InterPro" id="IPR011990">
    <property type="entry name" value="TPR-like_helical_dom_sf"/>
</dbReference>
<evidence type="ECO:0000256" key="2">
    <source>
        <dbReference type="ARBA" id="ARBA00022803"/>
    </source>
</evidence>
<dbReference type="RefSeq" id="WP_354695965.1">
    <property type="nucleotide sequence ID" value="NZ_JAZHOG010000009.1"/>
</dbReference>
<keyword evidence="4" id="KW-0812">Transmembrane</keyword>
<keyword evidence="4" id="KW-1133">Transmembrane helix</keyword>
<dbReference type="PANTHER" id="PTHR44943">
    <property type="entry name" value="CELLULOSE SYNTHASE OPERON PROTEIN C"/>
    <property type="match status" value="1"/>
</dbReference>
<dbReference type="SUPFAM" id="SSF48452">
    <property type="entry name" value="TPR-like"/>
    <property type="match status" value="1"/>
</dbReference>
<feature type="compositionally biased region" description="Low complexity" evidence="3">
    <location>
        <begin position="127"/>
        <end position="137"/>
    </location>
</feature>
<dbReference type="Gene3D" id="1.25.40.10">
    <property type="entry name" value="Tetratricopeptide repeat domain"/>
    <property type="match status" value="1"/>
</dbReference>
<proteinExistence type="predicted"/>
<evidence type="ECO:0000313" key="6">
    <source>
        <dbReference type="Proteomes" id="UP001359886"/>
    </source>
</evidence>
<dbReference type="PANTHER" id="PTHR44943:SF8">
    <property type="entry name" value="TPR REPEAT-CONTAINING PROTEIN MJ0263"/>
    <property type="match status" value="1"/>
</dbReference>
<feature type="transmembrane region" description="Helical" evidence="4">
    <location>
        <begin position="42"/>
        <end position="65"/>
    </location>
</feature>
<comment type="caution">
    <text evidence="5">The sequence shown here is derived from an EMBL/GenBank/DDBJ whole genome shotgun (WGS) entry which is preliminary data.</text>
</comment>
<sequence>MGFITELKRRNVVRMGVAYLLVAWLLLQGVDFTLEVIDAPGWILQVFVLAAAVGLPITLIFSWLFELTPEGVKRESQIDRTQSITPQTGHKLDRLIILALGLAVVVLLAERFVSGDPEPEPTPAPAPSAALATPSPLDNDPTVSDREPETPASSSGHERSVAVLPFVNMSSDPDQEYFSDGISEELLNVLVRFEGLRVPSRTSSFTFKDSGKKVAEIGRELNVDHVLEGSVRKSGNRVRVTAQLIDVNTDTHLWSDTYTRELDDIFEVQDEIARAIVGALEVTLGGSGQKALDSTPTENVEAYNKFLLGRHLWNDRSPKSLLAAVAPLREAVEMDPTFERAWAALADTFALIPEYNAGSIAEYVPLGRDAAERALQLDPDSARALTARAYIKAMYEYDIEGALADYRRALELEPTYATAHQWYGELLAVLLRTDEAIEALDQAARVDPLSAIIAHVKAWILLGAGRYDEARAQYAIARPMAPEMASMPGNLVLIETKLGNFEAARGYAREWGQLLNLDAEPSLRFIDAMENPALRPQTVQAILAREDMQDGAQDRAVFLMMLGDEAAALDSLERGFNAGDPYATHMNRMVIYDPLRDEPRFQAMLKKMNLWP</sequence>
<evidence type="ECO:0000313" key="5">
    <source>
        <dbReference type="EMBL" id="MEJ8568641.1"/>
    </source>
</evidence>
<feature type="transmembrane region" description="Helical" evidence="4">
    <location>
        <begin position="95"/>
        <end position="113"/>
    </location>
</feature>
<feature type="region of interest" description="Disordered" evidence="3">
    <location>
        <begin position="116"/>
        <end position="159"/>
    </location>
</feature>
<dbReference type="InterPro" id="IPR051685">
    <property type="entry name" value="Ycf3/AcsC/BcsC/TPR_MFPF"/>
</dbReference>
<keyword evidence="6" id="KW-1185">Reference proteome</keyword>
<reference evidence="5 6" key="1">
    <citation type="submission" date="2024-02" db="EMBL/GenBank/DDBJ databases">
        <title>A novel Wenzhouxiangellaceae bacterium, isolated from coastal sediments.</title>
        <authorList>
            <person name="Du Z.-J."/>
            <person name="Ye Y.-Q."/>
            <person name="Zhang X.-Y."/>
        </authorList>
    </citation>
    <scope>NUCLEOTIDE SEQUENCE [LARGE SCALE GENOMIC DNA]</scope>
    <source>
        <strain evidence="5 6">CH-27</strain>
    </source>
</reference>
<protein>
    <submittedName>
        <fullName evidence="5">Tetratricopeptide repeat protein</fullName>
    </submittedName>
</protein>
<dbReference type="Proteomes" id="UP001359886">
    <property type="component" value="Unassembled WGS sequence"/>
</dbReference>
<feature type="transmembrane region" description="Helical" evidence="4">
    <location>
        <begin position="12"/>
        <end position="30"/>
    </location>
</feature>
<gene>
    <name evidence="5" type="ORF">V3330_13495</name>
</gene>
<evidence type="ECO:0000256" key="3">
    <source>
        <dbReference type="SAM" id="MobiDB-lite"/>
    </source>
</evidence>